<evidence type="ECO:0000259" key="7">
    <source>
        <dbReference type="PROSITE" id="PS50011"/>
    </source>
</evidence>
<keyword evidence="2" id="KW-0808">Transferase</keyword>
<dbReference type="PROSITE" id="PS50011">
    <property type="entry name" value="PROTEIN_KINASE_DOM"/>
    <property type="match status" value="1"/>
</dbReference>
<keyword evidence="6" id="KW-0732">Signal</keyword>
<evidence type="ECO:0000256" key="2">
    <source>
        <dbReference type="ARBA" id="ARBA00022679"/>
    </source>
</evidence>
<dbReference type="InterPro" id="IPR000719">
    <property type="entry name" value="Prot_kinase_dom"/>
</dbReference>
<proteinExistence type="predicted"/>
<dbReference type="Gene3D" id="1.10.510.10">
    <property type="entry name" value="Transferase(Phosphotransferase) domain 1"/>
    <property type="match status" value="1"/>
</dbReference>
<dbReference type="AlphaFoldDB" id="A0A6U6QML0"/>
<evidence type="ECO:0000256" key="6">
    <source>
        <dbReference type="SAM" id="SignalP"/>
    </source>
</evidence>
<protein>
    <recommendedName>
        <fullName evidence="7">Protein kinase domain-containing protein</fullName>
    </recommendedName>
</protein>
<evidence type="ECO:0000256" key="5">
    <source>
        <dbReference type="ARBA" id="ARBA00022840"/>
    </source>
</evidence>
<sequence>MNPRMMWSLLTHLAPALALKLVTTTPDLQEHLSESEEAHIESSDEIADFDLDDLGEFLAPLDDTSAFHFSNHDEFDVCDSLQTGTYRKETHFYDAYKDVTDDKKFGESGFGQLSEVQDKQDKSGRTWVSKRIVKDEDWKKTVCPEKFVLEKKLAFNCWVRDVFEDTGRTGAVTGAFRFVMPMYEGGDLFQKVGKMNVAEVRAVGRQIALGLWALHRHGIIHRDVKPENVVVRAGEHVALIDYGSAQVGQAAGCGHQIKTAACSNQDVGTNGYLSPAADKGQPYSYETDWWSFGVTLKKLWQQSDGQSHLLLEDLLNLLTDANKFAELAVVSHEKESAWESKDPSKHPVLRHRFWFEGPPHEADPQLYVKFWREVCEKHAEEPEEQCQELMG</sequence>
<name>A0A6U6QML0_9DINO</name>
<evidence type="ECO:0000256" key="4">
    <source>
        <dbReference type="ARBA" id="ARBA00022777"/>
    </source>
</evidence>
<organism evidence="8">
    <name type="scientific">Zooxanthella nutricula</name>
    <dbReference type="NCBI Taxonomy" id="1333877"/>
    <lineage>
        <taxon>Eukaryota</taxon>
        <taxon>Sar</taxon>
        <taxon>Alveolata</taxon>
        <taxon>Dinophyceae</taxon>
        <taxon>Peridiniales</taxon>
        <taxon>Peridiniales incertae sedis</taxon>
        <taxon>Zooxanthella</taxon>
    </lineage>
</organism>
<keyword evidence="1" id="KW-0723">Serine/threonine-protein kinase</keyword>
<dbReference type="PROSITE" id="PS00108">
    <property type="entry name" value="PROTEIN_KINASE_ST"/>
    <property type="match status" value="1"/>
</dbReference>
<keyword evidence="3" id="KW-0547">Nucleotide-binding</keyword>
<dbReference type="InterPro" id="IPR011009">
    <property type="entry name" value="Kinase-like_dom_sf"/>
</dbReference>
<reference evidence="8" key="1">
    <citation type="submission" date="2021-01" db="EMBL/GenBank/DDBJ databases">
        <authorList>
            <person name="Corre E."/>
            <person name="Pelletier E."/>
            <person name="Niang G."/>
            <person name="Scheremetjew M."/>
            <person name="Finn R."/>
            <person name="Kale V."/>
            <person name="Holt S."/>
            <person name="Cochrane G."/>
            <person name="Meng A."/>
            <person name="Brown T."/>
            <person name="Cohen L."/>
        </authorList>
    </citation>
    <scope>NUCLEOTIDE SEQUENCE</scope>
    <source>
        <strain evidence="8">RCC3387</strain>
    </source>
</reference>
<dbReference type="GO" id="GO:0005524">
    <property type="term" value="F:ATP binding"/>
    <property type="evidence" value="ECO:0007669"/>
    <property type="project" value="UniProtKB-KW"/>
</dbReference>
<dbReference type="GO" id="GO:0004674">
    <property type="term" value="F:protein serine/threonine kinase activity"/>
    <property type="evidence" value="ECO:0007669"/>
    <property type="project" value="UniProtKB-KW"/>
</dbReference>
<gene>
    <name evidence="8" type="ORF">BRAN1462_LOCUS44176</name>
</gene>
<accession>A0A6U6QML0</accession>
<dbReference type="EMBL" id="HBGW01069309">
    <property type="protein sequence ID" value="CAD9618802.1"/>
    <property type="molecule type" value="Transcribed_RNA"/>
</dbReference>
<dbReference type="SUPFAM" id="SSF56112">
    <property type="entry name" value="Protein kinase-like (PK-like)"/>
    <property type="match status" value="1"/>
</dbReference>
<keyword evidence="4" id="KW-0418">Kinase</keyword>
<dbReference type="InterPro" id="IPR008271">
    <property type="entry name" value="Ser/Thr_kinase_AS"/>
</dbReference>
<dbReference type="PANTHER" id="PTHR24351">
    <property type="entry name" value="RIBOSOMAL PROTEIN S6 KINASE"/>
    <property type="match status" value="1"/>
</dbReference>
<keyword evidence="5" id="KW-0067">ATP-binding</keyword>
<evidence type="ECO:0000256" key="3">
    <source>
        <dbReference type="ARBA" id="ARBA00022741"/>
    </source>
</evidence>
<evidence type="ECO:0000313" key="8">
    <source>
        <dbReference type="EMBL" id="CAD9618802.1"/>
    </source>
</evidence>
<feature type="chain" id="PRO_5030160543" description="Protein kinase domain-containing protein" evidence="6">
    <location>
        <begin position="19"/>
        <end position="391"/>
    </location>
</feature>
<feature type="signal peptide" evidence="6">
    <location>
        <begin position="1"/>
        <end position="18"/>
    </location>
</feature>
<dbReference type="Pfam" id="PF00069">
    <property type="entry name" value="Pkinase"/>
    <property type="match status" value="1"/>
</dbReference>
<dbReference type="SMART" id="SM00220">
    <property type="entry name" value="S_TKc"/>
    <property type="match status" value="1"/>
</dbReference>
<feature type="domain" description="Protein kinase" evidence="7">
    <location>
        <begin position="99"/>
        <end position="391"/>
    </location>
</feature>
<evidence type="ECO:0000256" key="1">
    <source>
        <dbReference type="ARBA" id="ARBA00022527"/>
    </source>
</evidence>